<evidence type="ECO:0000313" key="2">
    <source>
        <dbReference type="Proteomes" id="UP000239867"/>
    </source>
</evidence>
<dbReference type="InterPro" id="IPR016776">
    <property type="entry name" value="ApeP-like_dehydratase"/>
</dbReference>
<reference evidence="1 2" key="1">
    <citation type="journal article" date="2018" name="MBio">
        <title>Insights into the evolution of host association through the isolation and characterization of a novel human periodontal pathobiont, Desulfobulbus oralis.</title>
        <authorList>
            <person name="Cross K.L."/>
            <person name="Chirania P."/>
            <person name="Xiong W."/>
            <person name="Beall C.J."/>
            <person name="Elkins J.G."/>
            <person name="Giannone R.J."/>
            <person name="Griffen A.L."/>
            <person name="Guss A.M."/>
            <person name="Hettich R.L."/>
            <person name="Joshi S.S."/>
            <person name="Mokrzan E.M."/>
            <person name="Martin R.K."/>
            <person name="Zhulin I.B."/>
            <person name="Leys E.J."/>
            <person name="Podar M."/>
        </authorList>
    </citation>
    <scope>NUCLEOTIDE SEQUENCE [LARGE SCALE GENOMIC DNA]</scope>
    <source>
        <strain evidence="1 2">ORNL</strain>
    </source>
</reference>
<keyword evidence="2" id="KW-1185">Reference proteome</keyword>
<dbReference type="Pfam" id="PF22817">
    <property type="entry name" value="ApeP-like"/>
    <property type="match status" value="1"/>
</dbReference>
<dbReference type="RefSeq" id="WP_104937258.1">
    <property type="nucleotide sequence ID" value="NZ_CP021255.1"/>
</dbReference>
<protein>
    <submittedName>
        <fullName evidence="1">Uncharacterized protein</fullName>
    </submittedName>
</protein>
<dbReference type="Gene3D" id="3.10.129.10">
    <property type="entry name" value="Hotdog Thioesterase"/>
    <property type="match status" value="1"/>
</dbReference>
<accession>A0A2L1GQZ7</accession>
<organism evidence="1 2">
    <name type="scientific">Desulfobulbus oralis</name>
    <dbReference type="NCBI Taxonomy" id="1986146"/>
    <lineage>
        <taxon>Bacteria</taxon>
        <taxon>Pseudomonadati</taxon>
        <taxon>Thermodesulfobacteriota</taxon>
        <taxon>Desulfobulbia</taxon>
        <taxon>Desulfobulbales</taxon>
        <taxon>Desulfobulbaceae</taxon>
        <taxon>Desulfobulbus</taxon>
    </lineage>
</organism>
<gene>
    <name evidence="1" type="ORF">CAY53_11680</name>
</gene>
<dbReference type="Proteomes" id="UP000239867">
    <property type="component" value="Chromosome"/>
</dbReference>
<name>A0A2L1GQZ7_9BACT</name>
<dbReference type="AlphaFoldDB" id="A0A2L1GQZ7"/>
<evidence type="ECO:0000313" key="1">
    <source>
        <dbReference type="EMBL" id="AVD72054.1"/>
    </source>
</evidence>
<dbReference type="KEGG" id="deo:CAY53_11680"/>
<dbReference type="InterPro" id="IPR029069">
    <property type="entry name" value="HotDog_dom_sf"/>
</dbReference>
<proteinExistence type="predicted"/>
<sequence length="201" mass="21846">MLAATRLLYTKSGRLVTLRGKKGRYFSAGMEYIGIGTNFWPFDPVHHSMSETGSHIPNLTELPLEALLPQRRPMLLLDRVLRGDALSAATESVVQPTWPLAGEAGVEALLLIEIAAQTAGVCCSWQRIRAKGLDSTQTGWIVAIKKSRLVASVLPFGTRIRAEARKTINYGGFQEVAATLFAGGARVAEVLLQLYQPQEAG</sequence>
<dbReference type="SUPFAM" id="SSF54637">
    <property type="entry name" value="Thioesterase/thiol ester dehydrase-isomerase"/>
    <property type="match status" value="1"/>
</dbReference>
<dbReference type="EMBL" id="CP021255">
    <property type="protein sequence ID" value="AVD72054.1"/>
    <property type="molecule type" value="Genomic_DNA"/>
</dbReference>